<evidence type="ECO:0000256" key="3">
    <source>
        <dbReference type="ARBA" id="ARBA00022840"/>
    </source>
</evidence>
<feature type="compositionally biased region" description="Basic and acidic residues" evidence="6">
    <location>
        <begin position="466"/>
        <end position="488"/>
    </location>
</feature>
<feature type="region of interest" description="Disordered" evidence="6">
    <location>
        <begin position="562"/>
        <end position="600"/>
    </location>
</feature>
<feature type="region of interest" description="Disordered" evidence="6">
    <location>
        <begin position="1"/>
        <end position="53"/>
    </location>
</feature>
<dbReference type="EMBL" id="JBGBPQ010000001">
    <property type="protein sequence ID" value="KAL1529326.1"/>
    <property type="molecule type" value="Genomic_DNA"/>
</dbReference>
<keyword evidence="2" id="KW-0547">Nucleotide-binding</keyword>
<comment type="caution">
    <text evidence="7">The sequence shown here is derived from an EMBL/GenBank/DDBJ whole genome shotgun (WGS) entry which is preliminary data.</text>
</comment>
<evidence type="ECO:0000313" key="8">
    <source>
        <dbReference type="Proteomes" id="UP001515480"/>
    </source>
</evidence>
<sequence length="981" mass="107692">MVQQADPTSIARDEAASNDDEQLAAGEPLPASSDDLLAVNDEERGEEAAETNEVEVAEVAAAAAHHRLLIKSEADLPLEKRTFGPLLIWSGPQGQIPFLLFRPTRYSLEELHEELPRKPGSPPWHLSVAFHRTEVKLLQTILEDHGFSAQPSRSSNLLWCGSHVTPALLLGLGEFQKVNHFPRIHDITRKDLMARTLDVMRQTHGAAEYDFVPTTFVIPADTERLVQLMGKERYLSSWIVKPVASSRGRGISIIQQPHQLPQEDVVVSRYISNPLLIDGYKFDLRIYVAVTSFEPLRAYIFDEGLVRFSTEKYQYCGGASLRNMYMHLTNYSINKHSSRFVPNHDANEDDHGNKWSMSALRRCLARGGVDVEALFARIDALVLKTLIAVELPVVSACRRFCPRRNCCFELVGFDVLIDSTLKPWLLEVNMGPSLAVDSPLDLKVKTSMLCDLLTLVSLRAFDRSAQRKEKREKGQQRLERLARGEPTTKKRKPARAHQPFSETPAALRAIRELDEEGAKAGGWRRIYPVAHGAHYAHLFAVERQLNSMLCEVLAQRKIAEGHAPATARAPPLGAQSPTKPSTRRGGSGRRAPRSPGGVGFSQTYLKAIEPLESARKGEPSGASGQCEVRAETARPPPPEVTVEIYSGSWSAPSRSGSRDCDTRTADRQELARDCPSAPRASTAATFSVASSLEKGGQGDFPLVAALSAQPLQIKLGGQQVRDVIAECLRRLRRKLQGLPAPDSACRRRLKAIDDVLELSQRKHVLSAYQSTSPNRLRPRTASGHHGTYLNGSFATVSADGIVDRLSLVDRIFGNLGKAARSDRWDSAAQASTRLLSGMSDRQLLCSLAQSAALATPELQLDALSARVVSSILHGDFGGEFIARPHSAAVSGAATKVYGGAQNVQQGGFGHAADRNYHVRQSTSPYRSHLRPGNDARIFTTAVPLSRSGMPYRSSSAPRSRPYAVSLEPVSQHRLMDAAYGL</sequence>
<dbReference type="Proteomes" id="UP001515480">
    <property type="component" value="Unassembled WGS sequence"/>
</dbReference>
<evidence type="ECO:0000313" key="7">
    <source>
        <dbReference type="EMBL" id="KAL1529326.1"/>
    </source>
</evidence>
<accession>A0AB34K4W8</accession>
<dbReference type="PROSITE" id="PS51221">
    <property type="entry name" value="TTL"/>
    <property type="match status" value="1"/>
</dbReference>
<evidence type="ECO:0000256" key="5">
    <source>
        <dbReference type="ARBA" id="ARBA00049274"/>
    </source>
</evidence>
<evidence type="ECO:0000256" key="1">
    <source>
        <dbReference type="ARBA" id="ARBA00022598"/>
    </source>
</evidence>
<dbReference type="SUPFAM" id="SSF56059">
    <property type="entry name" value="Glutathione synthetase ATP-binding domain-like"/>
    <property type="match status" value="1"/>
</dbReference>
<organism evidence="7 8">
    <name type="scientific">Prymnesium parvum</name>
    <name type="common">Toxic golden alga</name>
    <dbReference type="NCBI Taxonomy" id="97485"/>
    <lineage>
        <taxon>Eukaryota</taxon>
        <taxon>Haptista</taxon>
        <taxon>Haptophyta</taxon>
        <taxon>Prymnesiophyceae</taxon>
        <taxon>Prymnesiales</taxon>
        <taxon>Prymnesiaceae</taxon>
        <taxon>Prymnesium</taxon>
    </lineage>
</organism>
<evidence type="ECO:0000256" key="6">
    <source>
        <dbReference type="SAM" id="MobiDB-lite"/>
    </source>
</evidence>
<dbReference type="GO" id="GO:0015631">
    <property type="term" value="F:tubulin binding"/>
    <property type="evidence" value="ECO:0007669"/>
    <property type="project" value="TreeGrafter"/>
</dbReference>
<keyword evidence="8" id="KW-1185">Reference proteome</keyword>
<comment type="catalytic activity">
    <reaction evidence="5">
        <text>L-glutamyl-[protein] + L-glutamate + ATP = gamma-L-glutamyl-L-glutamyl-[protein] + ADP + phosphate + H(+)</text>
        <dbReference type="Rhea" id="RHEA:60144"/>
        <dbReference type="Rhea" id="RHEA-COMP:10208"/>
        <dbReference type="Rhea" id="RHEA-COMP:15517"/>
        <dbReference type="ChEBI" id="CHEBI:15378"/>
        <dbReference type="ChEBI" id="CHEBI:29973"/>
        <dbReference type="ChEBI" id="CHEBI:29985"/>
        <dbReference type="ChEBI" id="CHEBI:30616"/>
        <dbReference type="ChEBI" id="CHEBI:43474"/>
        <dbReference type="ChEBI" id="CHEBI:143622"/>
        <dbReference type="ChEBI" id="CHEBI:456216"/>
    </reaction>
    <physiologicalReaction direction="left-to-right" evidence="5">
        <dbReference type="Rhea" id="RHEA:60145"/>
    </physiologicalReaction>
</comment>
<dbReference type="AlphaFoldDB" id="A0AB34K4W8"/>
<proteinExistence type="predicted"/>
<gene>
    <name evidence="7" type="ORF">AB1Y20_000280</name>
</gene>
<dbReference type="Pfam" id="PF03133">
    <property type="entry name" value="TTL"/>
    <property type="match status" value="1"/>
</dbReference>
<evidence type="ECO:0000256" key="2">
    <source>
        <dbReference type="ARBA" id="ARBA00022741"/>
    </source>
</evidence>
<evidence type="ECO:0000256" key="4">
    <source>
        <dbReference type="ARBA" id="ARBA00041448"/>
    </source>
</evidence>
<dbReference type="PANTHER" id="PTHR12241">
    <property type="entry name" value="TUBULIN POLYGLUTAMYLASE"/>
    <property type="match status" value="1"/>
</dbReference>
<dbReference type="PANTHER" id="PTHR12241:SF145">
    <property type="entry name" value="TUBULIN POLYGLUTAMYLASE TTLL5"/>
    <property type="match status" value="1"/>
</dbReference>
<keyword evidence="3" id="KW-0067">ATP-binding</keyword>
<dbReference type="GO" id="GO:0070740">
    <property type="term" value="F:tubulin-glutamic acid ligase activity"/>
    <property type="evidence" value="ECO:0007669"/>
    <property type="project" value="TreeGrafter"/>
</dbReference>
<feature type="region of interest" description="Disordered" evidence="6">
    <location>
        <begin position="466"/>
        <end position="504"/>
    </location>
</feature>
<dbReference type="GO" id="GO:0000226">
    <property type="term" value="P:microtubule cytoskeleton organization"/>
    <property type="evidence" value="ECO:0007669"/>
    <property type="project" value="TreeGrafter"/>
</dbReference>
<protein>
    <recommendedName>
        <fullName evidence="4">Tubulin--tyrosine ligase-like protein 5</fullName>
    </recommendedName>
</protein>
<dbReference type="Gene3D" id="3.30.470.20">
    <property type="entry name" value="ATP-grasp fold, B domain"/>
    <property type="match status" value="1"/>
</dbReference>
<keyword evidence="1" id="KW-0436">Ligase</keyword>
<feature type="compositionally biased region" description="Basic and acidic residues" evidence="6">
    <location>
        <begin position="656"/>
        <end position="672"/>
    </location>
</feature>
<name>A0AB34K4W8_PRYPA</name>
<feature type="compositionally biased region" description="Low complexity" evidence="6">
    <location>
        <begin position="646"/>
        <end position="655"/>
    </location>
</feature>
<feature type="compositionally biased region" description="Acidic residues" evidence="6">
    <location>
        <begin position="43"/>
        <end position="53"/>
    </location>
</feature>
<reference evidence="7 8" key="1">
    <citation type="journal article" date="2024" name="Science">
        <title>Giant polyketide synthase enzymes in the biosynthesis of giant marine polyether toxins.</title>
        <authorList>
            <person name="Fallon T.R."/>
            <person name="Shende V.V."/>
            <person name="Wierzbicki I.H."/>
            <person name="Pendleton A.L."/>
            <person name="Watervoot N.F."/>
            <person name="Auber R.P."/>
            <person name="Gonzalez D.J."/>
            <person name="Wisecaver J.H."/>
            <person name="Moore B.S."/>
        </authorList>
    </citation>
    <scope>NUCLEOTIDE SEQUENCE [LARGE SCALE GENOMIC DNA]</scope>
    <source>
        <strain evidence="7 8">12B1</strain>
    </source>
</reference>
<feature type="region of interest" description="Disordered" evidence="6">
    <location>
        <begin position="612"/>
        <end position="679"/>
    </location>
</feature>
<dbReference type="GO" id="GO:0036064">
    <property type="term" value="C:ciliary basal body"/>
    <property type="evidence" value="ECO:0007669"/>
    <property type="project" value="TreeGrafter"/>
</dbReference>
<dbReference type="InterPro" id="IPR004344">
    <property type="entry name" value="TTL/TTLL_fam"/>
</dbReference>
<dbReference type="GO" id="GO:0005524">
    <property type="term" value="F:ATP binding"/>
    <property type="evidence" value="ECO:0007669"/>
    <property type="project" value="UniProtKB-KW"/>
</dbReference>